<dbReference type="Gene3D" id="3.40.50.10330">
    <property type="entry name" value="Probable inorganic polyphosphate/atp-NAD kinase, domain 1"/>
    <property type="match status" value="1"/>
</dbReference>
<evidence type="ECO:0000256" key="1">
    <source>
        <dbReference type="SAM" id="MobiDB-lite"/>
    </source>
</evidence>
<feature type="region of interest" description="Disordered" evidence="1">
    <location>
        <begin position="208"/>
        <end position="227"/>
    </location>
</feature>
<evidence type="ECO:0008006" key="4">
    <source>
        <dbReference type="Google" id="ProtNLM"/>
    </source>
</evidence>
<gene>
    <name evidence="2" type="ORF">AQ490_04255</name>
</gene>
<evidence type="ECO:0000313" key="3">
    <source>
        <dbReference type="Proteomes" id="UP000050867"/>
    </source>
</evidence>
<dbReference type="SUPFAM" id="SSF111331">
    <property type="entry name" value="NAD kinase/diacylglycerol kinase-like"/>
    <property type="match status" value="1"/>
</dbReference>
<dbReference type="EMBL" id="LLZU01000024">
    <property type="protein sequence ID" value="KRV48481.1"/>
    <property type="molecule type" value="Genomic_DNA"/>
</dbReference>
<organism evidence="2 3">
    <name type="scientific">Wenjunlia vitaminophila</name>
    <name type="common">Streptomyces vitaminophilus</name>
    <dbReference type="NCBI Taxonomy" id="76728"/>
    <lineage>
        <taxon>Bacteria</taxon>
        <taxon>Bacillati</taxon>
        <taxon>Actinomycetota</taxon>
        <taxon>Actinomycetes</taxon>
        <taxon>Kitasatosporales</taxon>
        <taxon>Streptomycetaceae</taxon>
        <taxon>Wenjunlia</taxon>
    </lineage>
</organism>
<dbReference type="STRING" id="76728.AQ490_04255"/>
<dbReference type="Proteomes" id="UP000050867">
    <property type="component" value="Unassembled WGS sequence"/>
</dbReference>
<dbReference type="eggNOG" id="COG1597">
    <property type="taxonomic scope" value="Bacteria"/>
</dbReference>
<dbReference type="InterPro" id="IPR017438">
    <property type="entry name" value="ATP-NAD_kinase_N"/>
</dbReference>
<dbReference type="InterPro" id="IPR016064">
    <property type="entry name" value="NAD/diacylglycerol_kinase_sf"/>
</dbReference>
<accession>A0A0T6LRG9</accession>
<reference evidence="2 3" key="1">
    <citation type="submission" date="2015-10" db="EMBL/GenBank/DDBJ databases">
        <title>Draft genome sequence of pyrrolomycin-producing Streptomyces vitaminophilus.</title>
        <authorList>
            <person name="Graham D.E."/>
            <person name="Mahan K.M."/>
            <person name="Klingeman D.M."/>
            <person name="Hettich R.L."/>
            <person name="Parry R.J."/>
        </authorList>
    </citation>
    <scope>NUCLEOTIDE SEQUENCE [LARGE SCALE GENOMIC DNA]</scope>
    <source>
        <strain evidence="2 3">ATCC 31673</strain>
    </source>
</reference>
<name>A0A0T6LRG9_WENVI</name>
<proteinExistence type="predicted"/>
<protein>
    <recommendedName>
        <fullName evidence="4">Diacylglycerol kinase</fullName>
    </recommendedName>
</protein>
<sequence>MVIDPAARLTDGESVRVARDVLSAGAQVKMVIPKSPEELNRALEHRGRRQPVVVGDDRALHRVVQMLHQRRELPDAAVAHVPVGVPAALPVARALGLPTAAAPAARAVLAGAERRLDLLVDDRGGVVLGGVEIHSGAGRGATAEGGNSATGTARWASVGRGARSFVRSLRVTLHGGHLPRLRVEADGILLADLDRPVQLISVSNACPPQVGNEAAPPADGGSGDPDDGLVEVVVRQPSAQAPVRMCARAVTITGRGFSYAADAVLTGPVRTRTWTVHPRAWRLTVPAPARAPESADG</sequence>
<dbReference type="AlphaFoldDB" id="A0A0T6LRG9"/>
<evidence type="ECO:0000313" key="2">
    <source>
        <dbReference type="EMBL" id="KRV48481.1"/>
    </source>
</evidence>
<comment type="caution">
    <text evidence="2">The sequence shown here is derived from an EMBL/GenBank/DDBJ whole genome shotgun (WGS) entry which is preliminary data.</text>
</comment>
<keyword evidence="3" id="KW-1185">Reference proteome</keyword>